<reference evidence="1" key="1">
    <citation type="journal article" date="2022" name="bioRxiv">
        <title>Population genetic analysis of Ophidiomyces ophidiicola, the causative agent of snake fungal disease, indicates recent introductions to the USA.</title>
        <authorList>
            <person name="Ladner J.T."/>
            <person name="Palmer J.M."/>
            <person name="Ettinger C.L."/>
            <person name="Stajich J.E."/>
            <person name="Farrell T.M."/>
            <person name="Glorioso B.M."/>
            <person name="Lawson B."/>
            <person name="Price S.J."/>
            <person name="Stengle A.G."/>
            <person name="Grear D.A."/>
            <person name="Lorch J.M."/>
        </authorList>
    </citation>
    <scope>NUCLEOTIDE SEQUENCE</scope>
    <source>
        <strain evidence="1">NWHC 24266-5</strain>
    </source>
</reference>
<sequence length="371" mass="40964">MDSLFIGHRLPLLATRISKPALLISVWVFFGVTTLLLISRFVIRICVHRRLFWDDFLAALAYALLLGHNVLATLVAPSLYSIMSGLQAGRLPINFISQVGCLAKLTFASNIIFTLCLYAVKASLLALLWRLVKNIASFRNAWYAISAITAGLGIVSVVLIPVACSHLNGFSCNTPKHIRREAISLRFTTTADILSDLMLMSLPVAFILTSTLPLSQKLGLVGLFLLGFTVIAMSILRIAAIDNSLKAHTPPSWLLFWDAMECTIAVIVSCVAAFKSLFTYRKHASAFRKYANVSENSGSNKTGIALHSRNYFDPTPMTSGKCDTTTHITPGKARKWNDGKSREEIICSTEFEVKYEQLPIPEQPPSIRLSR</sequence>
<protein>
    <submittedName>
        <fullName evidence="1">Uncharacterized protein</fullName>
    </submittedName>
</protein>
<accession>A0ACB8UZ38</accession>
<organism evidence="1">
    <name type="scientific">Ophidiomyces ophidiicola</name>
    <dbReference type="NCBI Taxonomy" id="1387563"/>
    <lineage>
        <taxon>Eukaryota</taxon>
        <taxon>Fungi</taxon>
        <taxon>Dikarya</taxon>
        <taxon>Ascomycota</taxon>
        <taxon>Pezizomycotina</taxon>
        <taxon>Eurotiomycetes</taxon>
        <taxon>Eurotiomycetidae</taxon>
        <taxon>Onygenales</taxon>
        <taxon>Onygenaceae</taxon>
        <taxon>Ophidiomyces</taxon>
    </lineage>
</organism>
<proteinExistence type="predicted"/>
<comment type="caution">
    <text evidence="1">The sequence shown here is derived from an EMBL/GenBank/DDBJ whole genome shotgun (WGS) entry which is preliminary data.</text>
</comment>
<dbReference type="EMBL" id="JALBCA010000029">
    <property type="protein sequence ID" value="KAI2388703.1"/>
    <property type="molecule type" value="Genomic_DNA"/>
</dbReference>
<evidence type="ECO:0000313" key="1">
    <source>
        <dbReference type="EMBL" id="KAI2388703.1"/>
    </source>
</evidence>
<gene>
    <name evidence="1" type="ORF">LOY88_002472</name>
</gene>
<name>A0ACB8UZ38_9EURO</name>